<reference evidence="2" key="1">
    <citation type="journal article" date="2022" name="Mol. Ecol. Resour.">
        <title>The genomes of chicory, endive, great burdock and yacon provide insights into Asteraceae palaeo-polyploidization history and plant inulin production.</title>
        <authorList>
            <person name="Fan W."/>
            <person name="Wang S."/>
            <person name="Wang H."/>
            <person name="Wang A."/>
            <person name="Jiang F."/>
            <person name="Liu H."/>
            <person name="Zhao H."/>
            <person name="Xu D."/>
            <person name="Zhang Y."/>
        </authorList>
    </citation>
    <scope>NUCLEOTIDE SEQUENCE [LARGE SCALE GENOMIC DNA]</scope>
    <source>
        <strain evidence="2">cv. Niubang</strain>
    </source>
</reference>
<organism evidence="1 2">
    <name type="scientific">Arctium lappa</name>
    <name type="common">Greater burdock</name>
    <name type="synonym">Lappa major</name>
    <dbReference type="NCBI Taxonomy" id="4217"/>
    <lineage>
        <taxon>Eukaryota</taxon>
        <taxon>Viridiplantae</taxon>
        <taxon>Streptophyta</taxon>
        <taxon>Embryophyta</taxon>
        <taxon>Tracheophyta</taxon>
        <taxon>Spermatophyta</taxon>
        <taxon>Magnoliopsida</taxon>
        <taxon>eudicotyledons</taxon>
        <taxon>Gunneridae</taxon>
        <taxon>Pentapetalae</taxon>
        <taxon>asterids</taxon>
        <taxon>campanulids</taxon>
        <taxon>Asterales</taxon>
        <taxon>Asteraceae</taxon>
        <taxon>Carduoideae</taxon>
        <taxon>Cardueae</taxon>
        <taxon>Arctiinae</taxon>
        <taxon>Arctium</taxon>
    </lineage>
</organism>
<proteinExistence type="predicted"/>
<keyword evidence="2" id="KW-1185">Reference proteome</keyword>
<evidence type="ECO:0000313" key="2">
    <source>
        <dbReference type="Proteomes" id="UP001055879"/>
    </source>
</evidence>
<gene>
    <name evidence="1" type="ORF">L6452_27762</name>
</gene>
<accession>A0ACB8ZY41</accession>
<evidence type="ECO:0000313" key="1">
    <source>
        <dbReference type="EMBL" id="KAI3702093.1"/>
    </source>
</evidence>
<sequence length="635" mass="70711">MNSSSIIASISPPSSGAGESVMVVMDRNRGKASLDALEWAIKYIVGPNDTVVVLGVLPEIGKKAAPSCLPFNVGIGTSGIWMKLEFSGAGEMTPSELQEEIGRKKREYQKFLQPYYHNCKKRETLNPKLVTLVEEEGPRVEGGFVGRFMDTLHHYSALYDSLEAGFPMQGRARALVERVFLGPRILGSLGRVYREDHGQWGEWLSKANFQPINISFANAKLLLGLFYDGYRVEEYANIRLAAGYESKKIAVEEAQKLDPRWIVLDGYLKKDKEYIHKNVDCHVALLKAKGVATLIPSKITGPECKEWQTVCRKIDDQAFTADDFVKEPHSPKQTPPMPSSYPLSWRTGFPRAFSLAEIQEMTNGFNDVALKDQHRIIYKGVFEEFPVMVMCFPADDQAVSLLKIVSRVRHRNILNLVGYCCIDDSIFLLCDCPKASLELCLLCDNSAANLLWNARWGIALQIGEGIRYLHEEFVDGSIVNLSVCSANVALTGGSSAMLCIYDTTAKQLKLEDDLLKELRSVKCENIDTNEQLRADIKDYGVLLLELISGQSKRLFSKDGQCIVDWALPLLEKNLLSPLLDPRLTEPGYPEVAHMAQAAFACLKTDSSHNLTISKVLAIVRGNQYTEPLVGAFSVL</sequence>
<name>A0ACB8ZY41_ARCLA</name>
<protein>
    <submittedName>
        <fullName evidence="1">Uncharacterized protein</fullName>
    </submittedName>
</protein>
<dbReference type="Proteomes" id="UP001055879">
    <property type="component" value="Linkage Group LG09"/>
</dbReference>
<reference evidence="1 2" key="2">
    <citation type="journal article" date="2022" name="Mol. Ecol. Resour.">
        <title>The genomes of chicory, endive, great burdock and yacon provide insights into Asteraceae paleo-polyploidization history and plant inulin production.</title>
        <authorList>
            <person name="Fan W."/>
            <person name="Wang S."/>
            <person name="Wang H."/>
            <person name="Wang A."/>
            <person name="Jiang F."/>
            <person name="Liu H."/>
            <person name="Zhao H."/>
            <person name="Xu D."/>
            <person name="Zhang Y."/>
        </authorList>
    </citation>
    <scope>NUCLEOTIDE SEQUENCE [LARGE SCALE GENOMIC DNA]</scope>
    <source>
        <strain evidence="2">cv. Niubang</strain>
    </source>
</reference>
<comment type="caution">
    <text evidence="1">The sequence shown here is derived from an EMBL/GenBank/DDBJ whole genome shotgun (WGS) entry which is preliminary data.</text>
</comment>
<dbReference type="EMBL" id="CM042055">
    <property type="protein sequence ID" value="KAI3702093.1"/>
    <property type="molecule type" value="Genomic_DNA"/>
</dbReference>